<dbReference type="EMBL" id="KN833006">
    <property type="protein sequence ID" value="KIM79936.1"/>
    <property type="molecule type" value="Genomic_DNA"/>
</dbReference>
<dbReference type="Proteomes" id="UP000054166">
    <property type="component" value="Unassembled WGS sequence"/>
</dbReference>
<sequence>MTPISRLPNELVEAIFDLHVTWMYKERQCGAVLFLAYTHVCRWWREIALSSPRLWRYINVCRPTLALMLLPRARSSVPLSVVSSSSERLPCYLRLHPYAARISDVDVDLWHLDIRQLLFRIGDSYPKLSSLRVISRRHGGVDDDVELYCDLPSLRRLTLDGVSVRWSSLAGLTHLSLSDLCIAHAPSISQIHIVLQNSPLLESLTLAFLAHTHSMEFHIQRRVVELPRLWDIHLCLCPDFTSSLLAGISISSSARLRIGPFSDFDGFLSIFPTVDGTCYPHLRITKHSTLSIRLREILLRQSSASPFANVDSKPDLHIDIPHPTPAYSWILSDMPRLFDLFALTSLELDIIWAIDVQNIARALYTLLTATPNLRTLRASQHGAECLSMVLGRPGPDRLEFDVLCPSLTRLSFGAPDQMWWDFPLLWLKPLVICLEERMVCTDSRLQTIEFIGQGRIEKQSLRVLAPFVLEIVDSVSAGRLGL</sequence>
<evidence type="ECO:0000313" key="1">
    <source>
        <dbReference type="EMBL" id="KIM79936.1"/>
    </source>
</evidence>
<evidence type="ECO:0000313" key="2">
    <source>
        <dbReference type="Proteomes" id="UP000054166"/>
    </source>
</evidence>
<protein>
    <submittedName>
        <fullName evidence="1">Uncharacterized protein</fullName>
    </submittedName>
</protein>
<dbReference type="Gene3D" id="1.20.1280.50">
    <property type="match status" value="1"/>
</dbReference>
<accession>A0A0C3FK91</accession>
<gene>
    <name evidence="1" type="ORF">PILCRDRAFT_822798</name>
</gene>
<reference evidence="2" key="2">
    <citation type="submission" date="2015-01" db="EMBL/GenBank/DDBJ databases">
        <title>Evolutionary Origins and Diversification of the Mycorrhizal Mutualists.</title>
        <authorList>
            <consortium name="DOE Joint Genome Institute"/>
            <consortium name="Mycorrhizal Genomics Consortium"/>
            <person name="Kohler A."/>
            <person name="Kuo A."/>
            <person name="Nagy L.G."/>
            <person name="Floudas D."/>
            <person name="Copeland A."/>
            <person name="Barry K.W."/>
            <person name="Cichocki N."/>
            <person name="Veneault-Fourrey C."/>
            <person name="LaButti K."/>
            <person name="Lindquist E.A."/>
            <person name="Lipzen A."/>
            <person name="Lundell T."/>
            <person name="Morin E."/>
            <person name="Murat C."/>
            <person name="Riley R."/>
            <person name="Ohm R."/>
            <person name="Sun H."/>
            <person name="Tunlid A."/>
            <person name="Henrissat B."/>
            <person name="Grigoriev I.V."/>
            <person name="Hibbett D.S."/>
            <person name="Martin F."/>
        </authorList>
    </citation>
    <scope>NUCLEOTIDE SEQUENCE [LARGE SCALE GENOMIC DNA]</scope>
    <source>
        <strain evidence="2">F 1598</strain>
    </source>
</reference>
<organism evidence="1 2">
    <name type="scientific">Piloderma croceum (strain F 1598)</name>
    <dbReference type="NCBI Taxonomy" id="765440"/>
    <lineage>
        <taxon>Eukaryota</taxon>
        <taxon>Fungi</taxon>
        <taxon>Dikarya</taxon>
        <taxon>Basidiomycota</taxon>
        <taxon>Agaricomycotina</taxon>
        <taxon>Agaricomycetes</taxon>
        <taxon>Agaricomycetidae</taxon>
        <taxon>Atheliales</taxon>
        <taxon>Atheliaceae</taxon>
        <taxon>Piloderma</taxon>
    </lineage>
</organism>
<dbReference type="HOGENOM" id="CLU_540862_0_0_1"/>
<dbReference type="OrthoDB" id="3197972at2759"/>
<dbReference type="InParanoid" id="A0A0C3FK91"/>
<name>A0A0C3FK91_PILCF</name>
<keyword evidence="2" id="KW-1185">Reference proteome</keyword>
<proteinExistence type="predicted"/>
<reference evidence="1 2" key="1">
    <citation type="submission" date="2014-04" db="EMBL/GenBank/DDBJ databases">
        <authorList>
            <consortium name="DOE Joint Genome Institute"/>
            <person name="Kuo A."/>
            <person name="Tarkka M."/>
            <person name="Buscot F."/>
            <person name="Kohler A."/>
            <person name="Nagy L.G."/>
            <person name="Floudas D."/>
            <person name="Copeland A."/>
            <person name="Barry K.W."/>
            <person name="Cichocki N."/>
            <person name="Veneault-Fourrey C."/>
            <person name="LaButti K."/>
            <person name="Lindquist E.A."/>
            <person name="Lipzen A."/>
            <person name="Lundell T."/>
            <person name="Morin E."/>
            <person name="Murat C."/>
            <person name="Sun H."/>
            <person name="Tunlid A."/>
            <person name="Henrissat B."/>
            <person name="Grigoriev I.V."/>
            <person name="Hibbett D.S."/>
            <person name="Martin F."/>
            <person name="Nordberg H.P."/>
            <person name="Cantor M.N."/>
            <person name="Hua S.X."/>
        </authorList>
    </citation>
    <scope>NUCLEOTIDE SEQUENCE [LARGE SCALE GENOMIC DNA]</scope>
    <source>
        <strain evidence="1 2">F 1598</strain>
    </source>
</reference>
<dbReference type="SUPFAM" id="SSF52047">
    <property type="entry name" value="RNI-like"/>
    <property type="match status" value="1"/>
</dbReference>
<dbReference type="AlphaFoldDB" id="A0A0C3FK91"/>